<keyword evidence="3" id="KW-1185">Reference proteome</keyword>
<keyword evidence="1" id="KW-0472">Membrane</keyword>
<organism evidence="2 3">
    <name type="scientific">Cinnamomum micranthum f. kanehirae</name>
    <dbReference type="NCBI Taxonomy" id="337451"/>
    <lineage>
        <taxon>Eukaryota</taxon>
        <taxon>Viridiplantae</taxon>
        <taxon>Streptophyta</taxon>
        <taxon>Embryophyta</taxon>
        <taxon>Tracheophyta</taxon>
        <taxon>Spermatophyta</taxon>
        <taxon>Magnoliopsida</taxon>
        <taxon>Magnoliidae</taxon>
        <taxon>Laurales</taxon>
        <taxon>Lauraceae</taxon>
        <taxon>Cinnamomum</taxon>
    </lineage>
</organism>
<keyword evidence="1" id="KW-0812">Transmembrane</keyword>
<dbReference type="Proteomes" id="UP000283530">
    <property type="component" value="Unassembled WGS sequence"/>
</dbReference>
<name>A0A443P2D8_9MAGN</name>
<protein>
    <submittedName>
        <fullName evidence="2">EMP24_GP25L domain-containing protein/Cellulose_synt domain-containing protein</fullName>
    </submittedName>
</protein>
<dbReference type="PANTHER" id="PTHR13301">
    <property type="entry name" value="X-BOX TRANSCRIPTION FACTOR-RELATED"/>
    <property type="match status" value="1"/>
</dbReference>
<accession>A0A443P2D8</accession>
<comment type="caution">
    <text evidence="2">The sequence shown here is derived from an EMBL/GenBank/DDBJ whole genome shotgun (WGS) entry which is preliminary data.</text>
</comment>
<dbReference type="STRING" id="337451.A0A443P2D8"/>
<evidence type="ECO:0000256" key="1">
    <source>
        <dbReference type="SAM" id="Phobius"/>
    </source>
</evidence>
<reference evidence="2 3" key="1">
    <citation type="journal article" date="2019" name="Nat. Plants">
        <title>Stout camphor tree genome fills gaps in understanding of flowering plant genome evolution.</title>
        <authorList>
            <person name="Chaw S.M."/>
            <person name="Liu Y.C."/>
            <person name="Wu Y.W."/>
            <person name="Wang H.Y."/>
            <person name="Lin C.I."/>
            <person name="Wu C.S."/>
            <person name="Ke H.M."/>
            <person name="Chang L.Y."/>
            <person name="Hsu C.Y."/>
            <person name="Yang H.T."/>
            <person name="Sudianto E."/>
            <person name="Hsu M.H."/>
            <person name="Wu K.P."/>
            <person name="Wang L.N."/>
            <person name="Leebens-Mack J.H."/>
            <person name="Tsai I.J."/>
        </authorList>
    </citation>
    <scope>NUCLEOTIDE SEQUENCE [LARGE SCALE GENOMIC DNA]</scope>
    <source>
        <strain evidence="3">cv. Chaw 1501</strain>
        <tissue evidence="2">Young leaves</tissue>
    </source>
</reference>
<proteinExistence type="predicted"/>
<keyword evidence="1" id="KW-1133">Transmembrane helix</keyword>
<dbReference type="EMBL" id="QPKB01000005">
    <property type="protein sequence ID" value="RWR84931.1"/>
    <property type="molecule type" value="Genomic_DNA"/>
</dbReference>
<dbReference type="AlphaFoldDB" id="A0A443P2D8"/>
<sequence length="147" mass="17027">MGGEGRLPLFETKEAKGRIAYRLFSISIFVGICLIWVYRVTHVPGGGIGRWVWLGMFSAELWFGFYWILTQAVRWRPVYRYTYKERLSQRHRRPLFFFFLSHGSGASSSPIDGSGVPRSFFSDRTTSPIFFSDDRDPPADLTIFARQ</sequence>
<dbReference type="OrthoDB" id="1929172at2759"/>
<evidence type="ECO:0000313" key="2">
    <source>
        <dbReference type="EMBL" id="RWR84931.1"/>
    </source>
</evidence>
<feature type="transmembrane region" description="Helical" evidence="1">
    <location>
        <begin position="20"/>
        <end position="39"/>
    </location>
</feature>
<gene>
    <name evidence="2" type="ORF">CKAN_01376700</name>
</gene>
<feature type="transmembrane region" description="Helical" evidence="1">
    <location>
        <begin position="51"/>
        <end position="69"/>
    </location>
</feature>
<evidence type="ECO:0000313" key="3">
    <source>
        <dbReference type="Proteomes" id="UP000283530"/>
    </source>
</evidence>